<dbReference type="Proteomes" id="UP000236370">
    <property type="component" value="Unassembled WGS sequence"/>
</dbReference>
<comment type="caution">
    <text evidence="1">The sequence shown here is derived from an EMBL/GenBank/DDBJ whole genome shotgun (WGS) entry which is preliminary data.</text>
</comment>
<accession>A0A2J8JBN4</accession>
<name>A0A2J8JBN4_PANTR</name>
<gene>
    <name evidence="1" type="ORF">CK820_G0049034</name>
</gene>
<evidence type="ECO:0000313" key="1">
    <source>
        <dbReference type="EMBL" id="PNI20178.1"/>
    </source>
</evidence>
<proteinExistence type="predicted"/>
<dbReference type="AlphaFoldDB" id="A0A2J8JBN4"/>
<organism evidence="1 2">
    <name type="scientific">Pan troglodytes</name>
    <name type="common">Chimpanzee</name>
    <dbReference type="NCBI Taxonomy" id="9598"/>
    <lineage>
        <taxon>Eukaryota</taxon>
        <taxon>Metazoa</taxon>
        <taxon>Chordata</taxon>
        <taxon>Craniata</taxon>
        <taxon>Vertebrata</taxon>
        <taxon>Euteleostomi</taxon>
        <taxon>Mammalia</taxon>
        <taxon>Eutheria</taxon>
        <taxon>Euarchontoglires</taxon>
        <taxon>Primates</taxon>
        <taxon>Haplorrhini</taxon>
        <taxon>Catarrhini</taxon>
        <taxon>Hominidae</taxon>
        <taxon>Pan</taxon>
    </lineage>
</organism>
<dbReference type="EMBL" id="NBAG03000485">
    <property type="protein sequence ID" value="PNI20178.1"/>
    <property type="molecule type" value="Genomic_DNA"/>
</dbReference>
<evidence type="ECO:0000313" key="2">
    <source>
        <dbReference type="Proteomes" id="UP000236370"/>
    </source>
</evidence>
<feature type="non-terminal residue" evidence="1">
    <location>
        <position position="83"/>
    </location>
</feature>
<protein>
    <submittedName>
        <fullName evidence="1">PLXNB2 isoform 8</fullName>
    </submittedName>
</protein>
<feature type="non-terminal residue" evidence="1">
    <location>
        <position position="1"/>
    </location>
</feature>
<sequence length="83" mass="9173">TDVNFQGKNLDTVKVWMSGGGGRGKPTQDVQRLLQTQGSSLHVGSDLLKFMEPVTMQESGTFVFRTPKLSHDANETLPLHLYV</sequence>
<reference evidence="1 2" key="1">
    <citation type="submission" date="2017-12" db="EMBL/GenBank/DDBJ databases">
        <title>High-resolution comparative analysis of great ape genomes.</title>
        <authorList>
            <person name="Pollen A."/>
            <person name="Hastie A."/>
            <person name="Hormozdiari F."/>
            <person name="Dougherty M."/>
            <person name="Liu R."/>
            <person name="Chaisson M."/>
            <person name="Hoppe E."/>
            <person name="Hill C."/>
            <person name="Pang A."/>
            <person name="Hillier L."/>
            <person name="Baker C."/>
            <person name="Armstrong J."/>
            <person name="Shendure J."/>
            <person name="Paten B."/>
            <person name="Wilson R."/>
            <person name="Chao H."/>
            <person name="Schneider V."/>
            <person name="Ventura M."/>
            <person name="Kronenberg Z."/>
            <person name="Murali S."/>
            <person name="Gordon D."/>
            <person name="Cantsilieris S."/>
            <person name="Munson K."/>
            <person name="Nelson B."/>
            <person name="Raja A."/>
            <person name="Underwood J."/>
            <person name="Diekhans M."/>
            <person name="Fiddes I."/>
            <person name="Haussler D."/>
            <person name="Eichler E."/>
        </authorList>
    </citation>
    <scope>NUCLEOTIDE SEQUENCE [LARGE SCALE GENOMIC DNA]</scope>
    <source>
        <strain evidence="1">Yerkes chimp pedigree #C0471</strain>
    </source>
</reference>